<dbReference type="Pfam" id="PF05168">
    <property type="entry name" value="HEPN"/>
    <property type="match status" value="1"/>
</dbReference>
<dbReference type="AlphaFoldDB" id="A0A1Y2MPN9"/>
<evidence type="ECO:0000256" key="2">
    <source>
        <dbReference type="SAM" id="MobiDB-lite"/>
    </source>
</evidence>
<accession>A0A1Y2MPN9</accession>
<dbReference type="Gene3D" id="1.20.120.330">
    <property type="entry name" value="Nucleotidyltransferases domain 2"/>
    <property type="match status" value="1"/>
</dbReference>
<gene>
    <name evidence="4" type="ORF">BG845_04898</name>
</gene>
<dbReference type="PANTHER" id="PTHR36565:SF1">
    <property type="entry name" value="UPF0332 PROTEIN TM_1000"/>
    <property type="match status" value="1"/>
</dbReference>
<evidence type="ECO:0000259" key="3">
    <source>
        <dbReference type="Pfam" id="PF05168"/>
    </source>
</evidence>
<proteinExistence type="inferred from homology"/>
<dbReference type="InterPro" id="IPR052226">
    <property type="entry name" value="UPF0332_toxin"/>
</dbReference>
<feature type="domain" description="HEPN" evidence="3">
    <location>
        <begin position="11"/>
        <end position="120"/>
    </location>
</feature>
<dbReference type="InterPro" id="IPR007842">
    <property type="entry name" value="HEPN_dom"/>
</dbReference>
<protein>
    <submittedName>
        <fullName evidence="4">HEPN domain protein</fullName>
    </submittedName>
</protein>
<reference evidence="4 5" key="1">
    <citation type="submission" date="2016-09" db="EMBL/GenBank/DDBJ databases">
        <title>Pseudonocardia autotrophica DSM535, a candidate organism with high potential of specific P450 cytochromes.</title>
        <authorList>
            <person name="Grumaz C."/>
            <person name="Vainshtein Y."/>
            <person name="Kirstahler P."/>
            <person name="Sohn K."/>
        </authorList>
    </citation>
    <scope>NUCLEOTIDE SEQUENCE [LARGE SCALE GENOMIC DNA]</scope>
    <source>
        <strain evidence="4 5">DSM 535</strain>
    </source>
</reference>
<evidence type="ECO:0000313" key="5">
    <source>
        <dbReference type="Proteomes" id="UP000194360"/>
    </source>
</evidence>
<feature type="region of interest" description="Disordered" evidence="2">
    <location>
        <begin position="126"/>
        <end position="157"/>
    </location>
</feature>
<comment type="similarity">
    <text evidence="1">Belongs to the UPF0332 family.</text>
</comment>
<name>A0A1Y2MPN9_PSEAH</name>
<feature type="compositionally biased region" description="Basic residues" evidence="2">
    <location>
        <begin position="141"/>
        <end position="151"/>
    </location>
</feature>
<dbReference type="EMBL" id="MIGB01000032">
    <property type="protein sequence ID" value="OSY37204.1"/>
    <property type="molecule type" value="Genomic_DNA"/>
</dbReference>
<dbReference type="RefSeq" id="WP_085915053.1">
    <property type="nucleotide sequence ID" value="NZ_AP018920.1"/>
</dbReference>
<comment type="caution">
    <text evidence="4">The sequence shown here is derived from an EMBL/GenBank/DDBJ whole genome shotgun (WGS) entry which is preliminary data.</text>
</comment>
<dbReference type="STRING" id="2074.BG845_04898"/>
<keyword evidence="5" id="KW-1185">Reference proteome</keyword>
<evidence type="ECO:0000256" key="1">
    <source>
        <dbReference type="ARBA" id="ARBA00038248"/>
    </source>
</evidence>
<evidence type="ECO:0000313" key="4">
    <source>
        <dbReference type="EMBL" id="OSY37204.1"/>
    </source>
</evidence>
<dbReference type="PANTHER" id="PTHR36565">
    <property type="entry name" value="UPF0332 PROTEIN TM_1000"/>
    <property type="match status" value="1"/>
</dbReference>
<organism evidence="4 5">
    <name type="scientific">Pseudonocardia autotrophica</name>
    <name type="common">Amycolata autotrophica</name>
    <name type="synonym">Nocardia autotrophica</name>
    <dbReference type="NCBI Taxonomy" id="2074"/>
    <lineage>
        <taxon>Bacteria</taxon>
        <taxon>Bacillati</taxon>
        <taxon>Actinomycetota</taxon>
        <taxon>Actinomycetes</taxon>
        <taxon>Pseudonocardiales</taxon>
        <taxon>Pseudonocardiaceae</taxon>
        <taxon>Pseudonocardia</taxon>
    </lineage>
</organism>
<dbReference type="OrthoDB" id="3575646at2"/>
<sequence length="157" mass="16810">MSTDRHRPGIARARTELAGARLLAEHGYADAAVSRSFHAAFRAAETALLVLGETRAEHSDVVSAFVRRVVRERSLDPHAGRLLRSLYNRRGLADHSDVPAAAAESESALDDAAFVIDAVASWLAQPALSSPPDPSSGTTRRPAKPVRRARPARAAES</sequence>
<dbReference type="Proteomes" id="UP000194360">
    <property type="component" value="Unassembled WGS sequence"/>
</dbReference>